<evidence type="ECO:0000313" key="3">
    <source>
        <dbReference type="EMBL" id="KAL2454142.1"/>
    </source>
</evidence>
<dbReference type="Proteomes" id="UP001604336">
    <property type="component" value="Unassembled WGS sequence"/>
</dbReference>
<sequence>MLLDTMPRSKKTPQDAGPSSGKRKAPSKKTSKQPVTYDDTKFETEGAWLLYKNVLSSRNIISERRVLISDFANELLGHVIQRNKWEKFVATPRVAYVEIVKEFYANIHDNLDNPEHPQYQQVYMRGQYIPFSPLAILRYYELDNTETDILQAPNTNLQEVVTSICQGIDHWPDGSSTLNYNWLLPQVRTLDKMVSANILPTTHTSTVNMERARLLHWLQTKTLNIGNYIFANVLHIRNNRRCLAFPSLITGLCEMYGIDLSHEITRVKRTMQIDRIGIRSSEVHMTRNSERSSQGPVGGQSNVHGQPEPAQDDPMAEDLYQSGTEPTLAPNSNELHQWRTANAEIKAHIREIREAQVQEAESRRRDHDALSAQMTQLLGYFSLYPPPPPQ</sequence>
<reference evidence="3" key="1">
    <citation type="submission" date="2024-07" db="EMBL/GenBank/DDBJ databases">
        <title>Two chromosome-level genome assemblies of Korean endemic species Abeliophyllum distichum and Forsythia ovata (Oleaceae).</title>
        <authorList>
            <person name="Mun J.H."/>
        </authorList>
    </citation>
    <scope>NUCLEOTIDE SEQUENCE</scope>
    <source>
        <strain evidence="3">KNKB198505000391</strain>
        <tissue evidence="3">Leaf</tissue>
    </source>
</reference>
<feature type="domain" description="Putative plant transposon protein" evidence="2">
    <location>
        <begin position="81"/>
        <end position="259"/>
    </location>
</feature>
<dbReference type="EMBL" id="JBFOLK010000006">
    <property type="protein sequence ID" value="KAL2504398.1"/>
    <property type="molecule type" value="Genomic_DNA"/>
</dbReference>
<dbReference type="EMBL" id="JBFOLK010000464">
    <property type="protein sequence ID" value="KAL2454142.1"/>
    <property type="molecule type" value="Genomic_DNA"/>
</dbReference>
<dbReference type="EMBL" id="JBFOLK010000009">
    <property type="protein sequence ID" value="KAL2487022.1"/>
    <property type="molecule type" value="Genomic_DNA"/>
</dbReference>
<feature type="compositionally biased region" description="Basic residues" evidence="1">
    <location>
        <begin position="21"/>
        <end position="31"/>
    </location>
</feature>
<evidence type="ECO:0000259" key="2">
    <source>
        <dbReference type="Pfam" id="PF20167"/>
    </source>
</evidence>
<feature type="region of interest" description="Disordered" evidence="1">
    <location>
        <begin position="1"/>
        <end position="36"/>
    </location>
</feature>
<feature type="compositionally biased region" description="Polar residues" evidence="1">
    <location>
        <begin position="321"/>
        <end position="333"/>
    </location>
</feature>
<dbReference type="AlphaFoldDB" id="A0ABD1NR88"/>
<reference evidence="8" key="2">
    <citation type="submission" date="2024-07" db="EMBL/GenBank/DDBJ databases">
        <title>Two chromosome-level genome assemblies of Korean endemic species Abeliophyllum distichum and Forsythia ovata (Oleaceae).</title>
        <authorList>
            <person name="Jang H."/>
        </authorList>
    </citation>
    <scope>NUCLEOTIDE SEQUENCE [LARGE SCALE GENOMIC DNA]</scope>
</reference>
<dbReference type="InterPro" id="IPR046796">
    <property type="entry name" value="Transposase_32_dom"/>
</dbReference>
<dbReference type="EMBL" id="JBFOLK010000006">
    <property type="protein sequence ID" value="KAL2504400.1"/>
    <property type="molecule type" value="Genomic_DNA"/>
</dbReference>
<evidence type="ECO:0000313" key="8">
    <source>
        <dbReference type="Proteomes" id="UP001604336"/>
    </source>
</evidence>
<accession>A0ABD1NR88</accession>
<feature type="compositionally biased region" description="Basic and acidic residues" evidence="1">
    <location>
        <begin position="281"/>
        <end position="290"/>
    </location>
</feature>
<evidence type="ECO:0000313" key="6">
    <source>
        <dbReference type="EMBL" id="KAL2504400.1"/>
    </source>
</evidence>
<evidence type="ECO:0000256" key="1">
    <source>
        <dbReference type="SAM" id="MobiDB-lite"/>
    </source>
</evidence>
<evidence type="ECO:0000313" key="5">
    <source>
        <dbReference type="EMBL" id="KAL2504398.1"/>
    </source>
</evidence>
<comment type="caution">
    <text evidence="3">The sequence shown here is derived from an EMBL/GenBank/DDBJ whole genome shotgun (WGS) entry which is preliminary data.</text>
</comment>
<protein>
    <recommendedName>
        <fullName evidence="2">Putative plant transposon protein domain-containing protein</fullName>
    </recommendedName>
</protein>
<proteinExistence type="predicted"/>
<dbReference type="Pfam" id="PF20167">
    <property type="entry name" value="Transposase_32"/>
    <property type="match status" value="1"/>
</dbReference>
<feature type="region of interest" description="Disordered" evidence="1">
    <location>
        <begin position="278"/>
        <end position="333"/>
    </location>
</feature>
<dbReference type="EMBL" id="JBFOLK010000002">
    <property type="protein sequence ID" value="KAL2531578.1"/>
    <property type="molecule type" value="Genomic_DNA"/>
</dbReference>
<gene>
    <name evidence="7" type="ORF">Adt_04929</name>
    <name evidence="5" type="ORF">Adt_20019</name>
    <name evidence="6" type="ORF">Adt_20021</name>
    <name evidence="4" type="ORF">Adt_31778</name>
    <name evidence="3" type="ORF">Adt_48355</name>
</gene>
<keyword evidence="8" id="KW-1185">Reference proteome</keyword>
<evidence type="ECO:0000313" key="4">
    <source>
        <dbReference type="EMBL" id="KAL2487022.1"/>
    </source>
</evidence>
<feature type="compositionally biased region" description="Polar residues" evidence="1">
    <location>
        <begin position="291"/>
        <end position="304"/>
    </location>
</feature>
<evidence type="ECO:0000313" key="7">
    <source>
        <dbReference type="EMBL" id="KAL2531578.1"/>
    </source>
</evidence>
<name>A0ABD1NR88_9LAMI</name>
<organism evidence="3 8">
    <name type="scientific">Abeliophyllum distichum</name>
    <dbReference type="NCBI Taxonomy" id="126358"/>
    <lineage>
        <taxon>Eukaryota</taxon>
        <taxon>Viridiplantae</taxon>
        <taxon>Streptophyta</taxon>
        <taxon>Embryophyta</taxon>
        <taxon>Tracheophyta</taxon>
        <taxon>Spermatophyta</taxon>
        <taxon>Magnoliopsida</taxon>
        <taxon>eudicotyledons</taxon>
        <taxon>Gunneridae</taxon>
        <taxon>Pentapetalae</taxon>
        <taxon>asterids</taxon>
        <taxon>lamiids</taxon>
        <taxon>Lamiales</taxon>
        <taxon>Oleaceae</taxon>
        <taxon>Forsythieae</taxon>
        <taxon>Abeliophyllum</taxon>
    </lineage>
</organism>